<name>A0A1G7E6M6_9FLAO</name>
<comment type="similarity">
    <text evidence="1">Belongs to the class IV-like SAM-binding methyltransferase superfamily. RNA methyltransferase TrmH family.</text>
</comment>
<feature type="domain" description="tRNA/rRNA methyltransferase SpoU type" evidence="4">
    <location>
        <begin position="122"/>
        <end position="260"/>
    </location>
</feature>
<dbReference type="GO" id="GO:0003723">
    <property type="term" value="F:RNA binding"/>
    <property type="evidence" value="ECO:0007669"/>
    <property type="project" value="InterPro"/>
</dbReference>
<keyword evidence="3 6" id="KW-0808">Transferase</keyword>
<protein>
    <submittedName>
        <fullName evidence="6">RNA methyltransferase, TrmH family</fullName>
    </submittedName>
</protein>
<dbReference type="Pfam" id="PF00588">
    <property type="entry name" value="SpoU_methylase"/>
    <property type="match status" value="1"/>
</dbReference>
<reference evidence="6 7" key="1">
    <citation type="submission" date="2016-10" db="EMBL/GenBank/DDBJ databases">
        <authorList>
            <person name="de Groot N.N."/>
        </authorList>
    </citation>
    <scope>NUCLEOTIDE SEQUENCE [LARGE SCALE GENOMIC DNA]</scope>
    <source>
        <strain evidence="6 7">DSM 23421</strain>
    </source>
</reference>
<dbReference type="OrthoDB" id="9794400at2"/>
<evidence type="ECO:0000313" key="7">
    <source>
        <dbReference type="Proteomes" id="UP000199109"/>
    </source>
</evidence>
<dbReference type="GO" id="GO:0032259">
    <property type="term" value="P:methylation"/>
    <property type="evidence" value="ECO:0007669"/>
    <property type="project" value="UniProtKB-KW"/>
</dbReference>
<dbReference type="Gene3D" id="3.30.1330.30">
    <property type="match status" value="1"/>
</dbReference>
<dbReference type="STRING" id="641691.SAMN05421636_10639"/>
<dbReference type="SUPFAM" id="SSF75217">
    <property type="entry name" value="alpha/beta knot"/>
    <property type="match status" value="1"/>
</dbReference>
<dbReference type="SUPFAM" id="SSF55315">
    <property type="entry name" value="L30e-like"/>
    <property type="match status" value="1"/>
</dbReference>
<evidence type="ECO:0000256" key="1">
    <source>
        <dbReference type="ARBA" id="ARBA00007228"/>
    </source>
</evidence>
<dbReference type="InterPro" id="IPR053888">
    <property type="entry name" value="MRM3-like_sub_bind"/>
</dbReference>
<accession>A0A1G7E6M6</accession>
<organism evidence="6 7">
    <name type="scientific">Pricia antarctica</name>
    <dbReference type="NCBI Taxonomy" id="641691"/>
    <lineage>
        <taxon>Bacteria</taxon>
        <taxon>Pseudomonadati</taxon>
        <taxon>Bacteroidota</taxon>
        <taxon>Flavobacteriia</taxon>
        <taxon>Flavobacteriales</taxon>
        <taxon>Flavobacteriaceae</taxon>
        <taxon>Pricia</taxon>
    </lineage>
</organism>
<dbReference type="InterPro" id="IPR029064">
    <property type="entry name" value="Ribosomal_eL30-like_sf"/>
</dbReference>
<sequence>MYESKQISSLQNPLIKKIGVLQDKSRERKKSGLFVLEGLRELQLAVKGNYTLDTIVYQGDLISKDVLFDSLDASLPRPNIIAISKEIYAKLAYRKTTEGLLAVAHSKPHALNELVLPSKNPLVLIAEAPEKPGNIGALLRTADAAGLDAVIIANPKSDLYNPNIIRSSVGCVFTNNIAIGSTSEIISYIKDKNIHCYCAALTASKNYTEVDFTTPSAIVVGTEATGLSQEWLATSEQNIIIPMMGEIDSMNVSVSAAILIFEAKRQRGFSS</sequence>
<dbReference type="EMBL" id="FNAO01000006">
    <property type="protein sequence ID" value="SDE59035.1"/>
    <property type="molecule type" value="Genomic_DNA"/>
</dbReference>
<dbReference type="AlphaFoldDB" id="A0A1G7E6M6"/>
<dbReference type="Proteomes" id="UP000199109">
    <property type="component" value="Unassembled WGS sequence"/>
</dbReference>
<feature type="domain" description="MRM3-like substrate binding" evidence="5">
    <location>
        <begin position="12"/>
        <end position="102"/>
    </location>
</feature>
<dbReference type="RefSeq" id="WP_091869086.1">
    <property type="nucleotide sequence ID" value="NZ_FNAO01000006.1"/>
</dbReference>
<evidence type="ECO:0000256" key="3">
    <source>
        <dbReference type="ARBA" id="ARBA00022679"/>
    </source>
</evidence>
<keyword evidence="7" id="KW-1185">Reference proteome</keyword>
<dbReference type="Pfam" id="PF22435">
    <property type="entry name" value="MRM3-like_sub_bind"/>
    <property type="match status" value="1"/>
</dbReference>
<keyword evidence="2 6" id="KW-0489">Methyltransferase</keyword>
<dbReference type="InterPro" id="IPR051259">
    <property type="entry name" value="rRNA_Methyltransferase"/>
</dbReference>
<proteinExistence type="inferred from homology"/>
<evidence type="ECO:0000313" key="6">
    <source>
        <dbReference type="EMBL" id="SDE59035.1"/>
    </source>
</evidence>
<evidence type="ECO:0000256" key="2">
    <source>
        <dbReference type="ARBA" id="ARBA00022603"/>
    </source>
</evidence>
<dbReference type="InterPro" id="IPR001537">
    <property type="entry name" value="SpoU_MeTrfase"/>
</dbReference>
<evidence type="ECO:0000259" key="4">
    <source>
        <dbReference type="Pfam" id="PF00588"/>
    </source>
</evidence>
<dbReference type="InterPro" id="IPR029028">
    <property type="entry name" value="Alpha/beta_knot_MTases"/>
</dbReference>
<evidence type="ECO:0000259" key="5">
    <source>
        <dbReference type="Pfam" id="PF22435"/>
    </source>
</evidence>
<dbReference type="InterPro" id="IPR029026">
    <property type="entry name" value="tRNA_m1G_MTases_N"/>
</dbReference>
<gene>
    <name evidence="6" type="ORF">SAMN05421636_10639</name>
</gene>
<dbReference type="GO" id="GO:0006396">
    <property type="term" value="P:RNA processing"/>
    <property type="evidence" value="ECO:0007669"/>
    <property type="project" value="InterPro"/>
</dbReference>
<dbReference type="PANTHER" id="PTHR43191:SF2">
    <property type="entry name" value="RRNA METHYLTRANSFERASE 3, MITOCHONDRIAL"/>
    <property type="match status" value="1"/>
</dbReference>
<dbReference type="PANTHER" id="PTHR43191">
    <property type="entry name" value="RRNA METHYLTRANSFERASE 3"/>
    <property type="match status" value="1"/>
</dbReference>
<dbReference type="Gene3D" id="3.40.1280.10">
    <property type="match status" value="1"/>
</dbReference>
<dbReference type="GO" id="GO:0008173">
    <property type="term" value="F:RNA methyltransferase activity"/>
    <property type="evidence" value="ECO:0007669"/>
    <property type="project" value="InterPro"/>
</dbReference>
<dbReference type="CDD" id="cd18104">
    <property type="entry name" value="SpoU-like_RNA-MTase"/>
    <property type="match status" value="1"/>
</dbReference>